<comment type="caution">
    <text evidence="1">The sequence shown here is derived from an EMBL/GenBank/DDBJ whole genome shotgun (WGS) entry which is preliminary data.</text>
</comment>
<evidence type="ECO:0000313" key="2">
    <source>
        <dbReference type="Proteomes" id="UP000297986"/>
    </source>
</evidence>
<proteinExistence type="predicted"/>
<protein>
    <submittedName>
        <fullName evidence="1">CylK protein</fullName>
    </submittedName>
</protein>
<reference evidence="1 2" key="1">
    <citation type="submission" date="2019-04" db="EMBL/GenBank/DDBJ databases">
        <title>Genome sequencing of Streptococcus rubneri DSM 26920(T).</title>
        <authorList>
            <person name="Kook J.-K."/>
            <person name="Park S.-N."/>
            <person name="Lim Y.K."/>
        </authorList>
    </citation>
    <scope>NUCLEOTIDE SEQUENCE [LARGE SCALE GENOMIC DNA]</scope>
    <source>
        <strain evidence="1 2">DSM 26920</strain>
    </source>
</reference>
<gene>
    <name evidence="1" type="ORF">E5S68_08925</name>
</gene>
<dbReference type="AlphaFoldDB" id="A0A4Z1DSZ5"/>
<dbReference type="Proteomes" id="UP000297986">
    <property type="component" value="Unassembled WGS sequence"/>
</dbReference>
<keyword evidence="2" id="KW-1185">Reference proteome</keyword>
<name>A0A4Z1DSZ5_9STRE</name>
<dbReference type="OrthoDB" id="2228948at2"/>
<sequence>MVYKNKNFNLKNILSGDRLARYHQASRGETKIKLLSGSYFVYRCLKLLGYSEEISQKAFSEKSCYLIELPEGNISYSNSGDYHVLTYSICDVTGVDIEVCLDRPESTYRKFLKITNEEKENLKDCFYQKWLEKEIKYKQPKINDINYFTLENYICGYAFNNKNEVKLMKLLDTHLDKLESMTILK</sequence>
<accession>A0A4Z1DSZ5</accession>
<dbReference type="EMBL" id="SRRP01000002">
    <property type="protein sequence ID" value="TGN91395.1"/>
    <property type="molecule type" value="Genomic_DNA"/>
</dbReference>
<evidence type="ECO:0000313" key="1">
    <source>
        <dbReference type="EMBL" id="TGN91395.1"/>
    </source>
</evidence>
<organism evidence="1 2">
    <name type="scientific">Streptococcus rubneri</name>
    <dbReference type="NCBI Taxonomy" id="1234680"/>
    <lineage>
        <taxon>Bacteria</taxon>
        <taxon>Bacillati</taxon>
        <taxon>Bacillota</taxon>
        <taxon>Bacilli</taxon>
        <taxon>Lactobacillales</taxon>
        <taxon>Streptococcaceae</taxon>
        <taxon>Streptococcus</taxon>
    </lineage>
</organism>